<dbReference type="AlphaFoldDB" id="A0A2P6MPW3"/>
<organism evidence="3 4">
    <name type="scientific">Planoprotostelium fungivorum</name>
    <dbReference type="NCBI Taxonomy" id="1890364"/>
    <lineage>
        <taxon>Eukaryota</taxon>
        <taxon>Amoebozoa</taxon>
        <taxon>Evosea</taxon>
        <taxon>Variosea</taxon>
        <taxon>Cavosteliida</taxon>
        <taxon>Cavosteliaceae</taxon>
        <taxon>Planoprotostelium</taxon>
    </lineage>
</organism>
<reference evidence="3 4" key="1">
    <citation type="journal article" date="2018" name="Genome Biol. Evol.">
        <title>Multiple Roots of Fruiting Body Formation in Amoebozoa.</title>
        <authorList>
            <person name="Hillmann F."/>
            <person name="Forbes G."/>
            <person name="Novohradska S."/>
            <person name="Ferling I."/>
            <person name="Riege K."/>
            <person name="Groth M."/>
            <person name="Westermann M."/>
            <person name="Marz M."/>
            <person name="Spaller T."/>
            <person name="Winckler T."/>
            <person name="Schaap P."/>
            <person name="Glockner G."/>
        </authorList>
    </citation>
    <scope>NUCLEOTIDE SEQUENCE [LARGE SCALE GENOMIC DNA]</scope>
    <source>
        <strain evidence="3 4">Jena</strain>
    </source>
</reference>
<dbReference type="EMBL" id="MDYQ01000552">
    <property type="protein sequence ID" value="PRP73758.1"/>
    <property type="molecule type" value="Genomic_DNA"/>
</dbReference>
<keyword evidence="2" id="KW-1133">Transmembrane helix</keyword>
<dbReference type="Proteomes" id="UP000241769">
    <property type="component" value="Unassembled WGS sequence"/>
</dbReference>
<keyword evidence="2" id="KW-0472">Membrane</keyword>
<feature type="region of interest" description="Disordered" evidence="1">
    <location>
        <begin position="16"/>
        <end position="48"/>
    </location>
</feature>
<dbReference type="InParanoid" id="A0A2P6MPW3"/>
<sequence length="169" mass="19340">MPYIVERHPVVVFSYSSERRKEKRPRPLRKRVIYKKGDRGPPQSTGPIVVTKKAAPEKDSTKAVQHGPSLDRELHRVGMSTARKMSSSLWTISVEEQCTIDVLGCTPSLVEKMQSCELATRTLFILLLVIYTPRLCAALFLLENITMNSYLKNMLLFYKRNDLAKRILC</sequence>
<protein>
    <submittedName>
        <fullName evidence="3">Uncharacterized protein</fullName>
    </submittedName>
</protein>
<name>A0A2P6MPW3_9EUKA</name>
<keyword evidence="4" id="KW-1185">Reference proteome</keyword>
<evidence type="ECO:0000256" key="1">
    <source>
        <dbReference type="SAM" id="MobiDB-lite"/>
    </source>
</evidence>
<proteinExistence type="predicted"/>
<accession>A0A2P6MPW3</accession>
<feature type="transmembrane region" description="Helical" evidence="2">
    <location>
        <begin position="123"/>
        <end position="142"/>
    </location>
</feature>
<evidence type="ECO:0000256" key="2">
    <source>
        <dbReference type="SAM" id="Phobius"/>
    </source>
</evidence>
<evidence type="ECO:0000313" key="3">
    <source>
        <dbReference type="EMBL" id="PRP73758.1"/>
    </source>
</evidence>
<feature type="compositionally biased region" description="Basic residues" evidence="1">
    <location>
        <begin position="21"/>
        <end position="34"/>
    </location>
</feature>
<evidence type="ECO:0000313" key="4">
    <source>
        <dbReference type="Proteomes" id="UP000241769"/>
    </source>
</evidence>
<comment type="caution">
    <text evidence="3">The sequence shown here is derived from an EMBL/GenBank/DDBJ whole genome shotgun (WGS) entry which is preliminary data.</text>
</comment>
<gene>
    <name evidence="3" type="ORF">PROFUN_16653</name>
</gene>
<keyword evidence="2" id="KW-0812">Transmembrane</keyword>